<dbReference type="CDD" id="cd00038">
    <property type="entry name" value="CAP_ED"/>
    <property type="match status" value="1"/>
</dbReference>
<dbReference type="SUPFAM" id="SSF46785">
    <property type="entry name" value="Winged helix' DNA-binding domain"/>
    <property type="match status" value="1"/>
</dbReference>
<dbReference type="Pfam" id="PF00027">
    <property type="entry name" value="cNMP_binding"/>
    <property type="match status" value="1"/>
</dbReference>
<dbReference type="Gene3D" id="2.60.120.10">
    <property type="entry name" value="Jelly Rolls"/>
    <property type="match status" value="1"/>
</dbReference>
<organism evidence="5 6">
    <name type="scientific">Candidatus Scybalomonas excrementavium</name>
    <dbReference type="NCBI Taxonomy" id="2840943"/>
    <lineage>
        <taxon>Bacteria</taxon>
        <taxon>Bacillati</taxon>
        <taxon>Bacillota</taxon>
        <taxon>Clostridia</taxon>
        <taxon>Lachnospirales</taxon>
        <taxon>Lachnospiraceae</taxon>
        <taxon>Lachnospiraceae incertae sedis</taxon>
        <taxon>Candidatus Scybalomonas</taxon>
    </lineage>
</organism>
<evidence type="ECO:0000313" key="6">
    <source>
        <dbReference type="Proteomes" id="UP000823618"/>
    </source>
</evidence>
<dbReference type="GO" id="GO:0003677">
    <property type="term" value="F:DNA binding"/>
    <property type="evidence" value="ECO:0007669"/>
    <property type="project" value="UniProtKB-KW"/>
</dbReference>
<dbReference type="InterPro" id="IPR014710">
    <property type="entry name" value="RmlC-like_jellyroll"/>
</dbReference>
<dbReference type="SMART" id="SM00419">
    <property type="entry name" value="HTH_CRP"/>
    <property type="match status" value="1"/>
</dbReference>
<keyword evidence="3" id="KW-0804">Transcription</keyword>
<dbReference type="InterPro" id="IPR012318">
    <property type="entry name" value="HTH_CRP"/>
</dbReference>
<keyword evidence="2" id="KW-0238">DNA-binding</keyword>
<dbReference type="Proteomes" id="UP000823618">
    <property type="component" value="Unassembled WGS sequence"/>
</dbReference>
<evidence type="ECO:0000256" key="1">
    <source>
        <dbReference type="ARBA" id="ARBA00023015"/>
    </source>
</evidence>
<keyword evidence="1" id="KW-0805">Transcription regulation</keyword>
<dbReference type="PROSITE" id="PS51063">
    <property type="entry name" value="HTH_CRP_2"/>
    <property type="match status" value="1"/>
</dbReference>
<protein>
    <submittedName>
        <fullName evidence="5">Crp/Fnr family transcriptional regulator</fullName>
    </submittedName>
</protein>
<evidence type="ECO:0000313" key="5">
    <source>
        <dbReference type="EMBL" id="MBO8462373.1"/>
    </source>
</evidence>
<dbReference type="AlphaFoldDB" id="A0A9D9HZ86"/>
<evidence type="ECO:0000256" key="2">
    <source>
        <dbReference type="ARBA" id="ARBA00023125"/>
    </source>
</evidence>
<name>A0A9D9HZ86_9FIRM</name>
<sequence length="222" mass="25739">MEFKELFPIWNQLTKEEQERLEQGVTRRICKKGTILHNGESDCIGLLLVEEGCLRAFTISEEGKEITLYRLFERDLCLFSAACMMVNIDFDMTIEADTDAVVWVIPVRIYKGLMEHSLAMSNFTNQVMATNFSDVMWLLDQILYKSFDARLAAFLVETSEMQNSLELSMTHDQIARNLGTAREVVTRMLKYFQRENAVELSRGVIRIKDKDKLFQWAKGSLR</sequence>
<feature type="domain" description="HTH crp-type" evidence="4">
    <location>
        <begin position="145"/>
        <end position="211"/>
    </location>
</feature>
<dbReference type="InterPro" id="IPR036388">
    <property type="entry name" value="WH-like_DNA-bd_sf"/>
</dbReference>
<comment type="caution">
    <text evidence="5">The sequence shown here is derived from an EMBL/GenBank/DDBJ whole genome shotgun (WGS) entry which is preliminary data.</text>
</comment>
<dbReference type="GO" id="GO:0006355">
    <property type="term" value="P:regulation of DNA-templated transcription"/>
    <property type="evidence" value="ECO:0007669"/>
    <property type="project" value="InterPro"/>
</dbReference>
<reference evidence="5" key="1">
    <citation type="submission" date="2020-10" db="EMBL/GenBank/DDBJ databases">
        <authorList>
            <person name="Gilroy R."/>
        </authorList>
    </citation>
    <scope>NUCLEOTIDE SEQUENCE</scope>
    <source>
        <strain evidence="5">E3-2379</strain>
    </source>
</reference>
<dbReference type="InterPro" id="IPR018490">
    <property type="entry name" value="cNMP-bd_dom_sf"/>
</dbReference>
<dbReference type="EMBL" id="JADIML010000015">
    <property type="protein sequence ID" value="MBO8462373.1"/>
    <property type="molecule type" value="Genomic_DNA"/>
</dbReference>
<dbReference type="SUPFAM" id="SSF51206">
    <property type="entry name" value="cAMP-binding domain-like"/>
    <property type="match status" value="1"/>
</dbReference>
<accession>A0A9D9HZ86</accession>
<reference evidence="5" key="2">
    <citation type="journal article" date="2021" name="PeerJ">
        <title>Extensive microbial diversity within the chicken gut microbiome revealed by metagenomics and culture.</title>
        <authorList>
            <person name="Gilroy R."/>
            <person name="Ravi A."/>
            <person name="Getino M."/>
            <person name="Pursley I."/>
            <person name="Horton D.L."/>
            <person name="Alikhan N.F."/>
            <person name="Baker D."/>
            <person name="Gharbi K."/>
            <person name="Hall N."/>
            <person name="Watson M."/>
            <person name="Adriaenssens E.M."/>
            <person name="Foster-Nyarko E."/>
            <person name="Jarju S."/>
            <person name="Secka A."/>
            <person name="Antonio M."/>
            <person name="Oren A."/>
            <person name="Chaudhuri R.R."/>
            <person name="La Ragione R."/>
            <person name="Hildebrand F."/>
            <person name="Pallen M.J."/>
        </authorList>
    </citation>
    <scope>NUCLEOTIDE SEQUENCE</scope>
    <source>
        <strain evidence="5">E3-2379</strain>
    </source>
</reference>
<dbReference type="InterPro" id="IPR000595">
    <property type="entry name" value="cNMP-bd_dom"/>
</dbReference>
<dbReference type="Pfam" id="PF13545">
    <property type="entry name" value="HTH_Crp_2"/>
    <property type="match status" value="1"/>
</dbReference>
<proteinExistence type="predicted"/>
<evidence type="ECO:0000259" key="4">
    <source>
        <dbReference type="PROSITE" id="PS51063"/>
    </source>
</evidence>
<dbReference type="Gene3D" id="1.10.10.10">
    <property type="entry name" value="Winged helix-like DNA-binding domain superfamily/Winged helix DNA-binding domain"/>
    <property type="match status" value="1"/>
</dbReference>
<evidence type="ECO:0000256" key="3">
    <source>
        <dbReference type="ARBA" id="ARBA00023163"/>
    </source>
</evidence>
<gene>
    <name evidence="5" type="ORF">IAC13_00400</name>
</gene>
<dbReference type="InterPro" id="IPR036390">
    <property type="entry name" value="WH_DNA-bd_sf"/>
</dbReference>